<dbReference type="Proteomes" id="UP000054324">
    <property type="component" value="Unassembled WGS sequence"/>
</dbReference>
<dbReference type="AlphaFoldDB" id="A0A074ZYR2"/>
<dbReference type="KEGG" id="ovi:T265_01289"/>
<accession>A0A074ZYR2</accession>
<protein>
    <submittedName>
        <fullName evidence="1">Uncharacterized protein</fullName>
    </submittedName>
</protein>
<dbReference type="RefSeq" id="XP_009163559.1">
    <property type="nucleotide sequence ID" value="XM_009165295.1"/>
</dbReference>
<organism evidence="1 2">
    <name type="scientific">Opisthorchis viverrini</name>
    <name type="common">Southeast Asian liver fluke</name>
    <dbReference type="NCBI Taxonomy" id="6198"/>
    <lineage>
        <taxon>Eukaryota</taxon>
        <taxon>Metazoa</taxon>
        <taxon>Spiralia</taxon>
        <taxon>Lophotrochozoa</taxon>
        <taxon>Platyhelminthes</taxon>
        <taxon>Trematoda</taxon>
        <taxon>Digenea</taxon>
        <taxon>Opisthorchiida</taxon>
        <taxon>Opisthorchiata</taxon>
        <taxon>Opisthorchiidae</taxon>
        <taxon>Opisthorchis</taxon>
    </lineage>
</organism>
<evidence type="ECO:0000313" key="1">
    <source>
        <dbReference type="EMBL" id="KER32598.1"/>
    </source>
</evidence>
<dbReference type="CTD" id="20315477"/>
<sequence>MSKWTLFNLVIRDLSYPPTVIGLLFLEQSSRPQLKLVFHQASTTEFQKGGKFVQLSLLCRRNPENGDKRTVCQQQRNLFNLRSEANVPCIVERFISEFSEKKLKKIIMSARFIFAPCARMIGARAAQRENGKLNRLANEPAKSTRQVGCGQLRAQLNMRILCNKVQYGWLALKLLFTLGHVIGHHTSPHTSTKS</sequence>
<keyword evidence="2" id="KW-1185">Reference proteome</keyword>
<proteinExistence type="predicted"/>
<dbReference type="EMBL" id="KL596632">
    <property type="protein sequence ID" value="KER32598.1"/>
    <property type="molecule type" value="Genomic_DNA"/>
</dbReference>
<evidence type="ECO:0000313" key="2">
    <source>
        <dbReference type="Proteomes" id="UP000054324"/>
    </source>
</evidence>
<name>A0A074ZYR2_OPIVI</name>
<dbReference type="GeneID" id="20315477"/>
<gene>
    <name evidence="1" type="ORF">T265_01289</name>
</gene>
<reference evidence="1 2" key="1">
    <citation type="submission" date="2013-11" db="EMBL/GenBank/DDBJ databases">
        <title>Opisthorchis viverrini - life in the bile duct.</title>
        <authorList>
            <person name="Young N.D."/>
            <person name="Nagarajan N."/>
            <person name="Lin S.J."/>
            <person name="Korhonen P.K."/>
            <person name="Jex A.R."/>
            <person name="Hall R.S."/>
            <person name="Safavi-Hemami H."/>
            <person name="Kaewkong W."/>
            <person name="Bertrand D."/>
            <person name="Gao S."/>
            <person name="Seet Q."/>
            <person name="Wongkham S."/>
            <person name="Teh B.T."/>
            <person name="Wongkham C."/>
            <person name="Intapan P.M."/>
            <person name="Maleewong W."/>
            <person name="Yang X."/>
            <person name="Hu M."/>
            <person name="Wang Z."/>
            <person name="Hofmann A."/>
            <person name="Sternberg P.W."/>
            <person name="Tan P."/>
            <person name="Wang J."/>
            <person name="Gasser R.B."/>
        </authorList>
    </citation>
    <scope>NUCLEOTIDE SEQUENCE [LARGE SCALE GENOMIC DNA]</scope>
</reference>